<dbReference type="Pfam" id="PF13087">
    <property type="entry name" value="AAA_12"/>
    <property type="match status" value="1"/>
</dbReference>
<gene>
    <name evidence="2" type="ORF">FLAG1_05169</name>
</gene>
<dbReference type="Gene3D" id="3.40.50.300">
    <property type="entry name" value="P-loop containing nucleotide triphosphate hydrolases"/>
    <property type="match status" value="1"/>
</dbReference>
<dbReference type="AlphaFoldDB" id="A0A0M9EXS2"/>
<protein>
    <submittedName>
        <fullName evidence="2">Dna helicase</fullName>
    </submittedName>
</protein>
<keyword evidence="2" id="KW-0378">Hydrolase</keyword>
<evidence type="ECO:0000313" key="3">
    <source>
        <dbReference type="Proteomes" id="UP000037904"/>
    </source>
</evidence>
<keyword evidence="2" id="KW-0347">Helicase</keyword>
<comment type="caution">
    <text evidence="2">The sequence shown here is derived from an EMBL/GenBank/DDBJ whole genome shotgun (WGS) entry which is preliminary data.</text>
</comment>
<feature type="domain" description="DNA2/NAM7 helicase-like C-terminal" evidence="1">
    <location>
        <begin position="11"/>
        <end position="109"/>
    </location>
</feature>
<organism evidence="2 3">
    <name type="scientific">Fusarium langsethiae</name>
    <dbReference type="NCBI Taxonomy" id="179993"/>
    <lineage>
        <taxon>Eukaryota</taxon>
        <taxon>Fungi</taxon>
        <taxon>Dikarya</taxon>
        <taxon>Ascomycota</taxon>
        <taxon>Pezizomycotina</taxon>
        <taxon>Sordariomycetes</taxon>
        <taxon>Hypocreomycetidae</taxon>
        <taxon>Hypocreales</taxon>
        <taxon>Nectriaceae</taxon>
        <taxon>Fusarium</taxon>
    </lineage>
</organism>
<dbReference type="InterPro" id="IPR027417">
    <property type="entry name" value="P-loop_NTPase"/>
</dbReference>
<dbReference type="InterPro" id="IPR041679">
    <property type="entry name" value="DNA2/NAM7-like_C"/>
</dbReference>
<name>A0A0M9EXS2_FUSLA</name>
<dbReference type="EMBL" id="JXCE01000080">
    <property type="protein sequence ID" value="KPA41933.1"/>
    <property type="molecule type" value="Genomic_DNA"/>
</dbReference>
<keyword evidence="2" id="KW-0547">Nucleotide-binding</keyword>
<dbReference type="Proteomes" id="UP000037904">
    <property type="component" value="Unassembled WGS sequence"/>
</dbReference>
<evidence type="ECO:0000259" key="1">
    <source>
        <dbReference type="Pfam" id="PF13087"/>
    </source>
</evidence>
<dbReference type="GO" id="GO:0004386">
    <property type="term" value="F:helicase activity"/>
    <property type="evidence" value="ECO:0007669"/>
    <property type="project" value="UniProtKB-KW"/>
</dbReference>
<dbReference type="OrthoDB" id="6513042at2759"/>
<reference evidence="2 3" key="1">
    <citation type="submission" date="2015-04" db="EMBL/GenBank/DDBJ databases">
        <title>The draft genome sequence of Fusarium langsethiae, a T-2/HT-2 mycotoxin producer.</title>
        <authorList>
            <person name="Lysoe E."/>
            <person name="Divon H.H."/>
            <person name="Terzi V."/>
            <person name="Orru L."/>
            <person name="Lamontanara A."/>
            <person name="Kolseth A.-K."/>
            <person name="Frandsen R.J."/>
            <person name="Nielsen K."/>
            <person name="Thrane U."/>
        </authorList>
    </citation>
    <scope>NUCLEOTIDE SEQUENCE [LARGE SCALE GENOMIC DNA]</scope>
    <source>
        <strain evidence="2 3">Fl201059</strain>
    </source>
</reference>
<keyword evidence="2" id="KW-0067">ATP-binding</keyword>
<evidence type="ECO:0000313" key="2">
    <source>
        <dbReference type="EMBL" id="KPA41933.1"/>
    </source>
</evidence>
<sequence>MHQRLERSPITHSRKNWDQIKAAFNFLADFVKTKQVNTADILIITPYSAMVEAVESFRKKREYEVLKEMRPPSTVDGIQGQEADMAVVTPLGEVSVQKAQMLKDVHKLLVDAWPWSSNLKVSANAVPLPLLGIWSSSIQNFNEAVRLVEVEAVRRTEVEAVHDFKVKFRN</sequence>
<proteinExistence type="predicted"/>
<keyword evidence="3" id="KW-1185">Reference proteome</keyword>
<accession>A0A0M9EXS2</accession>